<dbReference type="PROSITE" id="PS50994">
    <property type="entry name" value="INTEGRASE"/>
    <property type="match status" value="1"/>
</dbReference>
<dbReference type="Proteomes" id="UP001454036">
    <property type="component" value="Unassembled WGS sequence"/>
</dbReference>
<dbReference type="InterPro" id="IPR002156">
    <property type="entry name" value="RNaseH_domain"/>
</dbReference>
<dbReference type="EMBL" id="BAABME010021316">
    <property type="protein sequence ID" value="GAA0162974.1"/>
    <property type="molecule type" value="Genomic_DNA"/>
</dbReference>
<sequence length="247" mass="28645">MVTGLQIAQALKIRRLLVWGDSKLVIEQIRGDYGVKSEVLMKYHTKKLNLTKGFEYLELERIPRSQNEHVDHLSRLATTYFGDLPSMCMSRSENILLTWKAAYAQSWKNSRLAKPDSSIFGGIDLVGQFLEPPVKYKDVVVAVDYFSKWVETAPSGVQQPRPSRNFFGKHITRYGVPKILVSDNGPQFDSRVIKEMCARLGIEHRFSPICYHSTMDKWRTWTYELEELLGKPPDHTWHGIYLKKYYV</sequence>
<feature type="domain" description="Integrase catalytic" evidence="1">
    <location>
        <begin position="111"/>
        <end position="207"/>
    </location>
</feature>
<name>A0AAV3QG25_LITER</name>
<comment type="caution">
    <text evidence="2">The sequence shown here is derived from an EMBL/GenBank/DDBJ whole genome shotgun (WGS) entry which is preliminary data.</text>
</comment>
<protein>
    <recommendedName>
        <fullName evidence="1">Integrase catalytic domain-containing protein</fullName>
    </recommendedName>
</protein>
<evidence type="ECO:0000259" key="1">
    <source>
        <dbReference type="PROSITE" id="PS50994"/>
    </source>
</evidence>
<dbReference type="SUPFAM" id="SSF53098">
    <property type="entry name" value="Ribonuclease H-like"/>
    <property type="match status" value="2"/>
</dbReference>
<dbReference type="PANTHER" id="PTHR48475:SF1">
    <property type="entry name" value="RNASE H TYPE-1 DOMAIN-CONTAINING PROTEIN"/>
    <property type="match status" value="1"/>
</dbReference>
<dbReference type="Pfam" id="PF13456">
    <property type="entry name" value="RVT_3"/>
    <property type="match status" value="1"/>
</dbReference>
<dbReference type="PANTHER" id="PTHR48475">
    <property type="entry name" value="RIBONUCLEASE H"/>
    <property type="match status" value="1"/>
</dbReference>
<gene>
    <name evidence="2" type="ORF">LIER_39505</name>
</gene>
<reference evidence="2 3" key="1">
    <citation type="submission" date="2024-01" db="EMBL/GenBank/DDBJ databases">
        <title>The complete chloroplast genome sequence of Lithospermum erythrorhizon: insights into the phylogenetic relationship among Boraginaceae species and the maternal lineages of purple gromwells.</title>
        <authorList>
            <person name="Okada T."/>
            <person name="Watanabe K."/>
        </authorList>
    </citation>
    <scope>NUCLEOTIDE SEQUENCE [LARGE SCALE GENOMIC DNA]</scope>
</reference>
<dbReference type="InterPro" id="IPR012337">
    <property type="entry name" value="RNaseH-like_sf"/>
</dbReference>
<keyword evidence="3" id="KW-1185">Reference proteome</keyword>
<dbReference type="AlphaFoldDB" id="A0AAV3QG25"/>
<evidence type="ECO:0000313" key="2">
    <source>
        <dbReference type="EMBL" id="GAA0162974.1"/>
    </source>
</evidence>
<accession>A0AAV3QG25</accession>
<dbReference type="GO" id="GO:0004523">
    <property type="term" value="F:RNA-DNA hybrid ribonuclease activity"/>
    <property type="evidence" value="ECO:0007669"/>
    <property type="project" value="InterPro"/>
</dbReference>
<organism evidence="2 3">
    <name type="scientific">Lithospermum erythrorhizon</name>
    <name type="common">Purple gromwell</name>
    <name type="synonym">Lithospermum officinale var. erythrorhizon</name>
    <dbReference type="NCBI Taxonomy" id="34254"/>
    <lineage>
        <taxon>Eukaryota</taxon>
        <taxon>Viridiplantae</taxon>
        <taxon>Streptophyta</taxon>
        <taxon>Embryophyta</taxon>
        <taxon>Tracheophyta</taxon>
        <taxon>Spermatophyta</taxon>
        <taxon>Magnoliopsida</taxon>
        <taxon>eudicotyledons</taxon>
        <taxon>Gunneridae</taxon>
        <taxon>Pentapetalae</taxon>
        <taxon>asterids</taxon>
        <taxon>lamiids</taxon>
        <taxon>Boraginales</taxon>
        <taxon>Boraginaceae</taxon>
        <taxon>Boraginoideae</taxon>
        <taxon>Lithospermeae</taxon>
        <taxon>Lithospermum</taxon>
    </lineage>
</organism>
<proteinExistence type="predicted"/>
<dbReference type="Gene3D" id="3.30.420.10">
    <property type="entry name" value="Ribonuclease H-like superfamily/Ribonuclease H"/>
    <property type="match status" value="2"/>
</dbReference>
<dbReference type="InterPro" id="IPR001584">
    <property type="entry name" value="Integrase_cat-core"/>
</dbReference>
<evidence type="ECO:0000313" key="3">
    <source>
        <dbReference type="Proteomes" id="UP001454036"/>
    </source>
</evidence>
<dbReference type="GO" id="GO:0015074">
    <property type="term" value="P:DNA integration"/>
    <property type="evidence" value="ECO:0007669"/>
    <property type="project" value="InterPro"/>
</dbReference>
<dbReference type="InterPro" id="IPR036397">
    <property type="entry name" value="RNaseH_sf"/>
</dbReference>
<dbReference type="GO" id="GO:0003676">
    <property type="term" value="F:nucleic acid binding"/>
    <property type="evidence" value="ECO:0007669"/>
    <property type="project" value="InterPro"/>
</dbReference>